<dbReference type="STRING" id="205917.A0A4Y9XP83"/>
<keyword evidence="1" id="KW-0862">Zinc</keyword>
<dbReference type="PROSITE" id="PS00028">
    <property type="entry name" value="ZINC_FINGER_C2H2_1"/>
    <property type="match status" value="2"/>
</dbReference>
<keyword evidence="5" id="KW-1185">Reference proteome</keyword>
<dbReference type="Gene3D" id="3.30.160.60">
    <property type="entry name" value="Classic Zinc Finger"/>
    <property type="match status" value="1"/>
</dbReference>
<dbReference type="SMART" id="SM00355">
    <property type="entry name" value="ZnF_C2H2"/>
    <property type="match status" value="2"/>
</dbReference>
<name>A0A4Y9XP83_9AGAM</name>
<feature type="compositionally biased region" description="Polar residues" evidence="2">
    <location>
        <begin position="401"/>
        <end position="414"/>
    </location>
</feature>
<evidence type="ECO:0000259" key="3">
    <source>
        <dbReference type="PROSITE" id="PS50157"/>
    </source>
</evidence>
<feature type="region of interest" description="Disordered" evidence="2">
    <location>
        <begin position="9"/>
        <end position="42"/>
    </location>
</feature>
<keyword evidence="1" id="KW-0479">Metal-binding</keyword>
<dbReference type="Proteomes" id="UP000298327">
    <property type="component" value="Unassembled WGS sequence"/>
</dbReference>
<proteinExistence type="predicted"/>
<dbReference type="AlphaFoldDB" id="A0A4Y9XP83"/>
<gene>
    <name evidence="4" type="ORF">EVG20_g10946</name>
</gene>
<comment type="caution">
    <text evidence="4">The sequence shown here is derived from an EMBL/GenBank/DDBJ whole genome shotgun (WGS) entry which is preliminary data.</text>
</comment>
<evidence type="ECO:0000256" key="2">
    <source>
        <dbReference type="SAM" id="MobiDB-lite"/>
    </source>
</evidence>
<accession>A0A4Y9XP83</accession>
<dbReference type="PROSITE" id="PS50157">
    <property type="entry name" value="ZINC_FINGER_C2H2_2"/>
    <property type="match status" value="1"/>
</dbReference>
<evidence type="ECO:0000313" key="5">
    <source>
        <dbReference type="Proteomes" id="UP000298327"/>
    </source>
</evidence>
<dbReference type="EMBL" id="SEOQ01001488">
    <property type="protein sequence ID" value="TFY51558.1"/>
    <property type="molecule type" value="Genomic_DNA"/>
</dbReference>
<keyword evidence="1" id="KW-0863">Zinc-finger</keyword>
<feature type="region of interest" description="Disordered" evidence="2">
    <location>
        <begin position="396"/>
        <end position="422"/>
    </location>
</feature>
<evidence type="ECO:0000313" key="4">
    <source>
        <dbReference type="EMBL" id="TFY51558.1"/>
    </source>
</evidence>
<feature type="compositionally biased region" description="Polar residues" evidence="2">
    <location>
        <begin position="256"/>
        <end position="272"/>
    </location>
</feature>
<sequence length="587" mass="64858">MDKSGWFRLGADRGEGASHPPDPYTASTYQTRVSEPRQTSTPTRMNRNAYARLLCTSFRPSGDEARSALRPGGPGYLEVESLHLACTAPSSTELLPPVSSAFEMYRQDQSNAMPHPQVLMIPCSMQPYNFTPRSIATPVPGQRQVMFAHPSPRPMRLTRCTPRQHSSPQRNLDTCGAYEFANLLASPVRLYITGVFLAHISSRRGHPPRPATGAPQDSTYNFPDEYALRAGPYECRYVDAPDNSYAPPARHPEGMFSSSQWGPGPAPSSSTPRACLPPTADLGYAPPVPALATAVNLSNIPNDYLLWQSSLGSISHTSSYHEVLPPPNPMGPGVLPEVAPTPPYPPTWYDEQPLAQASVMFGYSGSMPGYDAINTHYSSGGAGCNPAGQFQALQYPEQSRPRASTSSQAESGYEQSKRLKLERVAPVVRQTTRSERQTQTLTEHIIRTQVNDLGHEATLDQFAARYLIVPLQGPSTPPSTPGARAKTGRRKTRENRIPKPPGMPKAIRIGHKKYRCPYAECRRTCTSTHDVERHYWEHLPARVKWSCTLCGGRYTRHYNALRHFRVAHNPKGPHEGQITMDWPPMGV</sequence>
<organism evidence="4 5">
    <name type="scientific">Dentipellis fragilis</name>
    <dbReference type="NCBI Taxonomy" id="205917"/>
    <lineage>
        <taxon>Eukaryota</taxon>
        <taxon>Fungi</taxon>
        <taxon>Dikarya</taxon>
        <taxon>Basidiomycota</taxon>
        <taxon>Agaricomycotina</taxon>
        <taxon>Agaricomycetes</taxon>
        <taxon>Russulales</taxon>
        <taxon>Hericiaceae</taxon>
        <taxon>Dentipellis</taxon>
    </lineage>
</organism>
<feature type="region of interest" description="Disordered" evidence="2">
    <location>
        <begin position="472"/>
        <end position="504"/>
    </location>
</feature>
<protein>
    <recommendedName>
        <fullName evidence="3">C2H2-type domain-containing protein</fullName>
    </recommendedName>
</protein>
<feature type="domain" description="C2H2-type" evidence="3">
    <location>
        <begin position="545"/>
        <end position="573"/>
    </location>
</feature>
<reference evidence="4 5" key="1">
    <citation type="submission" date="2019-02" db="EMBL/GenBank/DDBJ databases">
        <title>Genome sequencing of the rare red list fungi Dentipellis fragilis.</title>
        <authorList>
            <person name="Buettner E."/>
            <person name="Kellner H."/>
        </authorList>
    </citation>
    <scope>NUCLEOTIDE SEQUENCE [LARGE SCALE GENOMIC DNA]</scope>
    <source>
        <strain evidence="4 5">DSM 105465</strain>
    </source>
</reference>
<dbReference type="InterPro" id="IPR013087">
    <property type="entry name" value="Znf_C2H2_type"/>
</dbReference>
<feature type="region of interest" description="Disordered" evidence="2">
    <location>
        <begin position="244"/>
        <end position="272"/>
    </location>
</feature>
<feature type="region of interest" description="Disordered" evidence="2">
    <location>
        <begin position="202"/>
        <end position="221"/>
    </location>
</feature>
<feature type="compositionally biased region" description="Polar residues" evidence="2">
    <location>
        <begin position="25"/>
        <end position="42"/>
    </location>
</feature>
<evidence type="ECO:0000256" key="1">
    <source>
        <dbReference type="PROSITE-ProRule" id="PRU00042"/>
    </source>
</evidence>
<dbReference type="GO" id="GO:0008270">
    <property type="term" value="F:zinc ion binding"/>
    <property type="evidence" value="ECO:0007669"/>
    <property type="project" value="UniProtKB-KW"/>
</dbReference>